<comment type="similarity">
    <text evidence="1">Belongs to the UPF0223 family.</text>
</comment>
<dbReference type="Pfam" id="PF05256">
    <property type="entry name" value="UPF0223"/>
    <property type="match status" value="1"/>
</dbReference>
<evidence type="ECO:0000256" key="1">
    <source>
        <dbReference type="HAMAP-Rule" id="MF_01041"/>
    </source>
</evidence>
<gene>
    <name evidence="2" type="ORF">GCM10008986_21540</name>
</gene>
<dbReference type="NCBIfam" id="NF003353">
    <property type="entry name" value="PRK04387.1"/>
    <property type="match status" value="1"/>
</dbReference>
<dbReference type="Proteomes" id="UP001500880">
    <property type="component" value="Unassembled WGS sequence"/>
</dbReference>
<keyword evidence="3" id="KW-1185">Reference proteome</keyword>
<dbReference type="RefSeq" id="WP_343840791.1">
    <property type="nucleotide sequence ID" value="NZ_BAAADO010000004.1"/>
</dbReference>
<proteinExistence type="inferred from homology"/>
<dbReference type="Gene3D" id="1.10.220.80">
    <property type="entry name" value="BH2638-like"/>
    <property type="match status" value="1"/>
</dbReference>
<protein>
    <recommendedName>
        <fullName evidence="1">UPF0223 protein GCM10008986_21540</fullName>
    </recommendedName>
</protein>
<reference evidence="2 3" key="1">
    <citation type="journal article" date="2019" name="Int. J. Syst. Evol. Microbiol.">
        <title>The Global Catalogue of Microorganisms (GCM) 10K type strain sequencing project: providing services to taxonomists for standard genome sequencing and annotation.</title>
        <authorList>
            <consortium name="The Broad Institute Genomics Platform"/>
            <consortium name="The Broad Institute Genome Sequencing Center for Infectious Disease"/>
            <person name="Wu L."/>
            <person name="Ma J."/>
        </authorList>
    </citation>
    <scope>NUCLEOTIDE SEQUENCE [LARGE SCALE GENOMIC DNA]</scope>
    <source>
        <strain evidence="2 3">JCM 12389</strain>
    </source>
</reference>
<dbReference type="InterPro" id="IPR007920">
    <property type="entry name" value="UPF0223"/>
</dbReference>
<comment type="caution">
    <text evidence="2">The sequence shown here is derived from an EMBL/GenBank/DDBJ whole genome shotgun (WGS) entry which is preliminary data.</text>
</comment>
<evidence type="ECO:0000313" key="3">
    <source>
        <dbReference type="Proteomes" id="UP001500880"/>
    </source>
</evidence>
<dbReference type="PIRSF" id="PIRSF037260">
    <property type="entry name" value="UPF0223"/>
    <property type="match status" value="1"/>
</dbReference>
<name>A0ABN1BC54_9BACI</name>
<organism evidence="2 3">
    <name type="scientific">Salinibacillus aidingensis</name>
    <dbReference type="NCBI Taxonomy" id="237684"/>
    <lineage>
        <taxon>Bacteria</taxon>
        <taxon>Bacillati</taxon>
        <taxon>Bacillota</taxon>
        <taxon>Bacilli</taxon>
        <taxon>Bacillales</taxon>
        <taxon>Bacillaceae</taxon>
        <taxon>Salinibacillus</taxon>
    </lineage>
</organism>
<dbReference type="SUPFAM" id="SSF158504">
    <property type="entry name" value="BH2638-like"/>
    <property type="match status" value="1"/>
</dbReference>
<evidence type="ECO:0000313" key="2">
    <source>
        <dbReference type="EMBL" id="GAA0494618.1"/>
    </source>
</evidence>
<sequence length="90" mass="10634">MEYNYPIDESWDTNEVMDVIHFLQLVETAYEDKVGRDDVLKAYNRFKEIVPSKTEEKQLDKEFQKQSGYSTYRTVQKAKQADNGESITMK</sequence>
<dbReference type="HAMAP" id="MF_01041">
    <property type="entry name" value="UPF0223"/>
    <property type="match status" value="1"/>
</dbReference>
<dbReference type="EMBL" id="BAAADO010000004">
    <property type="protein sequence ID" value="GAA0494618.1"/>
    <property type="molecule type" value="Genomic_DNA"/>
</dbReference>
<accession>A0ABN1BC54</accession>
<dbReference type="InterPro" id="IPR023324">
    <property type="entry name" value="BH2638-like_sf"/>
</dbReference>